<dbReference type="RefSeq" id="WP_057797861.1">
    <property type="nucleotide sequence ID" value="NZ_AZFM01000007.1"/>
</dbReference>
<feature type="transmembrane region" description="Helical" evidence="4">
    <location>
        <begin position="317"/>
        <end position="335"/>
    </location>
</feature>
<keyword evidence="4" id="KW-0812">Transmembrane</keyword>
<evidence type="ECO:0000259" key="5">
    <source>
        <dbReference type="Pfam" id="PF00535"/>
    </source>
</evidence>
<keyword evidence="3 6" id="KW-0808">Transferase</keyword>
<dbReference type="CDD" id="cd06423">
    <property type="entry name" value="CESA_like"/>
    <property type="match status" value="1"/>
</dbReference>
<dbReference type="AlphaFoldDB" id="A0A0R1UBH4"/>
<proteinExistence type="inferred from homology"/>
<evidence type="ECO:0000313" key="6">
    <source>
        <dbReference type="EMBL" id="KRL90743.1"/>
    </source>
</evidence>
<dbReference type="STRING" id="1423763.FC46_GL001749"/>
<evidence type="ECO:0000256" key="4">
    <source>
        <dbReference type="SAM" id="Phobius"/>
    </source>
</evidence>
<dbReference type="EMBL" id="AZFM01000007">
    <property type="protein sequence ID" value="KRL90743.1"/>
    <property type="molecule type" value="Genomic_DNA"/>
</dbReference>
<evidence type="ECO:0000256" key="3">
    <source>
        <dbReference type="ARBA" id="ARBA00022679"/>
    </source>
</evidence>
<reference evidence="6 7" key="1">
    <citation type="journal article" date="2015" name="Genome Announc.">
        <title>Expanding the biotechnology potential of lactobacilli through comparative genomics of 213 strains and associated genera.</title>
        <authorList>
            <person name="Sun Z."/>
            <person name="Harris H.M."/>
            <person name="McCann A."/>
            <person name="Guo C."/>
            <person name="Argimon S."/>
            <person name="Zhang W."/>
            <person name="Yang X."/>
            <person name="Jeffery I.B."/>
            <person name="Cooney J.C."/>
            <person name="Kagawa T.F."/>
            <person name="Liu W."/>
            <person name="Song Y."/>
            <person name="Salvetti E."/>
            <person name="Wrobel A."/>
            <person name="Rasinkangas P."/>
            <person name="Parkhill J."/>
            <person name="Rea M.C."/>
            <person name="O'Sullivan O."/>
            <person name="Ritari J."/>
            <person name="Douillard F.P."/>
            <person name="Paul Ross R."/>
            <person name="Yang R."/>
            <person name="Briner A.E."/>
            <person name="Felis G.E."/>
            <person name="de Vos W.M."/>
            <person name="Barrangou R."/>
            <person name="Klaenhammer T.R."/>
            <person name="Caufield P.W."/>
            <person name="Cui Y."/>
            <person name="Zhang H."/>
            <person name="O'Toole P.W."/>
        </authorList>
    </citation>
    <scope>NUCLEOTIDE SEQUENCE [LARGE SCALE GENOMIC DNA]</scope>
    <source>
        <strain evidence="6 7">DSM 16043</strain>
    </source>
</reference>
<name>A0A0R1UBH4_9LACO</name>
<keyword evidence="4" id="KW-0472">Membrane</keyword>
<dbReference type="InterPro" id="IPR001173">
    <property type="entry name" value="Glyco_trans_2-like"/>
</dbReference>
<dbReference type="GO" id="GO:0016757">
    <property type="term" value="F:glycosyltransferase activity"/>
    <property type="evidence" value="ECO:0007669"/>
    <property type="project" value="UniProtKB-KW"/>
</dbReference>
<dbReference type="SUPFAM" id="SSF53448">
    <property type="entry name" value="Nucleotide-diphospho-sugar transferases"/>
    <property type="match status" value="1"/>
</dbReference>
<comment type="caution">
    <text evidence="6">The sequence shown here is derived from an EMBL/GenBank/DDBJ whole genome shotgun (WGS) entry which is preliminary data.</text>
</comment>
<organism evidence="6 7">
    <name type="scientific">Lactobacillus kalixensis DSM 16043</name>
    <dbReference type="NCBI Taxonomy" id="1423763"/>
    <lineage>
        <taxon>Bacteria</taxon>
        <taxon>Bacillati</taxon>
        <taxon>Bacillota</taxon>
        <taxon>Bacilli</taxon>
        <taxon>Lactobacillales</taxon>
        <taxon>Lactobacillaceae</taxon>
        <taxon>Lactobacillus</taxon>
    </lineage>
</organism>
<evidence type="ECO:0000313" key="7">
    <source>
        <dbReference type="Proteomes" id="UP000051036"/>
    </source>
</evidence>
<feature type="domain" description="Glycosyltransferase 2-like" evidence="5">
    <location>
        <begin position="54"/>
        <end position="223"/>
    </location>
</feature>
<feature type="transmembrane region" description="Helical" evidence="4">
    <location>
        <begin position="12"/>
        <end position="38"/>
    </location>
</feature>
<dbReference type="InterPro" id="IPR017542">
    <property type="entry name" value="XrtG-assoc_glycosyltfrase"/>
</dbReference>
<comment type="similarity">
    <text evidence="1">Belongs to the glycosyltransferase 2 family.</text>
</comment>
<evidence type="ECO:0000256" key="2">
    <source>
        <dbReference type="ARBA" id="ARBA00022676"/>
    </source>
</evidence>
<keyword evidence="7" id="KW-1185">Reference proteome</keyword>
<dbReference type="OrthoDB" id="9766299at2"/>
<dbReference type="NCBIfam" id="TIGR03111">
    <property type="entry name" value="glyc2_xrt_Gpos1"/>
    <property type="match status" value="1"/>
</dbReference>
<sequence>MFDQTILQMGFWITWLLIPVIFEGIPMIINFFQLLYYYKKRKNSPLPTFLPILSIIIPTYNSSKTLYKCIKSLADSTYPTNLLGIYVVDNGSHDDTFKVFAKAQTAFPQLQMQWLTTPQGKSSALNAAIYQAKSQYIINIDSDGWLEKSALTNIVRKFNANPNIDALTGVILTDRHAIKTPHKLLKLTEYIEYCQTFLAGRNIENSNNQLFTLSGAFSAFKRETLIKTYLYSNDTISEDTDMTFQIRYNLKGTVSFCDDAIFYSEPINNLGELYTQRQRWQRGELEVISKYLSQSLSLKMFFHNFQIRRLIIDHTVTFLKTIWMFALFILLGFGYSWRSLLISYTLVYLLYLFLELLSSITVYIYLKEFPQERKFYLKHSWILFLQPFYNLLNSFIRCIGIINTSTTTTTWQGTNLTQEKRRVIQIIKKDFKEIIKRKDYDD</sequence>
<dbReference type="InterPro" id="IPR029044">
    <property type="entry name" value="Nucleotide-diphossugar_trans"/>
</dbReference>
<dbReference type="PATRIC" id="fig|1423763.3.peg.1782"/>
<keyword evidence="4" id="KW-1133">Transmembrane helix</keyword>
<gene>
    <name evidence="6" type="ORF">FC46_GL001749</name>
</gene>
<dbReference type="Gene3D" id="3.90.550.10">
    <property type="entry name" value="Spore Coat Polysaccharide Biosynthesis Protein SpsA, Chain A"/>
    <property type="match status" value="1"/>
</dbReference>
<dbReference type="PANTHER" id="PTHR43630">
    <property type="entry name" value="POLY-BETA-1,6-N-ACETYL-D-GLUCOSAMINE SYNTHASE"/>
    <property type="match status" value="1"/>
</dbReference>
<protein>
    <submittedName>
        <fullName evidence="6">Glycosyltransferase</fullName>
    </submittedName>
</protein>
<dbReference type="PANTHER" id="PTHR43630:SF1">
    <property type="entry name" value="POLY-BETA-1,6-N-ACETYL-D-GLUCOSAMINE SYNTHASE"/>
    <property type="match status" value="1"/>
</dbReference>
<evidence type="ECO:0000256" key="1">
    <source>
        <dbReference type="ARBA" id="ARBA00006739"/>
    </source>
</evidence>
<feature type="transmembrane region" description="Helical" evidence="4">
    <location>
        <begin position="341"/>
        <end position="366"/>
    </location>
</feature>
<keyword evidence="2" id="KW-0328">Glycosyltransferase</keyword>
<dbReference type="Pfam" id="PF00535">
    <property type="entry name" value="Glycos_transf_2"/>
    <property type="match status" value="1"/>
</dbReference>
<accession>A0A0R1UBH4</accession>
<dbReference type="Proteomes" id="UP000051036">
    <property type="component" value="Unassembled WGS sequence"/>
</dbReference>